<evidence type="ECO:0000313" key="1">
    <source>
        <dbReference type="EMBL" id="GAG67634.1"/>
    </source>
</evidence>
<accession>X0ZEB3</accession>
<comment type="caution">
    <text evidence="1">The sequence shown here is derived from an EMBL/GenBank/DDBJ whole genome shotgun (WGS) entry which is preliminary data.</text>
</comment>
<sequence length="53" mass="6082">MIVTKIQYAGESILSIRISDEELKELNETLFWAWMTATEPAILTKLLNELENA</sequence>
<name>X0ZEB3_9ZZZZ</name>
<protein>
    <submittedName>
        <fullName evidence="1">Uncharacterized protein</fullName>
    </submittedName>
</protein>
<gene>
    <name evidence="1" type="ORF">S01H4_10759</name>
</gene>
<dbReference type="EMBL" id="BART01004188">
    <property type="protein sequence ID" value="GAG67634.1"/>
    <property type="molecule type" value="Genomic_DNA"/>
</dbReference>
<organism evidence="1">
    <name type="scientific">marine sediment metagenome</name>
    <dbReference type="NCBI Taxonomy" id="412755"/>
    <lineage>
        <taxon>unclassified sequences</taxon>
        <taxon>metagenomes</taxon>
        <taxon>ecological metagenomes</taxon>
    </lineage>
</organism>
<reference evidence="1" key="1">
    <citation type="journal article" date="2014" name="Front. Microbiol.">
        <title>High frequency of phylogenetically diverse reductive dehalogenase-homologous genes in deep subseafloor sedimentary metagenomes.</title>
        <authorList>
            <person name="Kawai M."/>
            <person name="Futagami T."/>
            <person name="Toyoda A."/>
            <person name="Takaki Y."/>
            <person name="Nishi S."/>
            <person name="Hori S."/>
            <person name="Arai W."/>
            <person name="Tsubouchi T."/>
            <person name="Morono Y."/>
            <person name="Uchiyama I."/>
            <person name="Ito T."/>
            <person name="Fujiyama A."/>
            <person name="Inagaki F."/>
            <person name="Takami H."/>
        </authorList>
    </citation>
    <scope>NUCLEOTIDE SEQUENCE</scope>
    <source>
        <strain evidence="1">Expedition CK06-06</strain>
    </source>
</reference>
<proteinExistence type="predicted"/>
<dbReference type="AlphaFoldDB" id="X0ZEB3"/>